<dbReference type="Proteomes" id="UP000015241">
    <property type="component" value="Unassembled WGS sequence"/>
</dbReference>
<feature type="compositionally biased region" description="Low complexity" evidence="2">
    <location>
        <begin position="63"/>
        <end position="72"/>
    </location>
</feature>
<gene>
    <name evidence="4" type="ORF">FOMPIDRAFT_1029945</name>
</gene>
<protein>
    <recommendedName>
        <fullName evidence="3">GATA-type domain-containing protein</fullName>
    </recommendedName>
</protein>
<dbReference type="GO" id="GO:0043565">
    <property type="term" value="F:sequence-specific DNA binding"/>
    <property type="evidence" value="ECO:0007669"/>
    <property type="project" value="InterPro"/>
</dbReference>
<feature type="compositionally biased region" description="Basic and acidic residues" evidence="2">
    <location>
        <begin position="1"/>
        <end position="20"/>
    </location>
</feature>
<dbReference type="InParanoid" id="S8EDC9"/>
<evidence type="ECO:0000313" key="5">
    <source>
        <dbReference type="Proteomes" id="UP000015241"/>
    </source>
</evidence>
<dbReference type="SUPFAM" id="SSF57716">
    <property type="entry name" value="Glucocorticoid receptor-like (DNA-binding domain)"/>
    <property type="match status" value="1"/>
</dbReference>
<feature type="compositionally biased region" description="Low complexity" evidence="2">
    <location>
        <begin position="247"/>
        <end position="272"/>
    </location>
</feature>
<evidence type="ECO:0000259" key="3">
    <source>
        <dbReference type="PROSITE" id="PS50114"/>
    </source>
</evidence>
<dbReference type="SMART" id="SM00401">
    <property type="entry name" value="ZnF_GATA"/>
    <property type="match status" value="1"/>
</dbReference>
<dbReference type="STRING" id="743788.S8EDC9"/>
<keyword evidence="1" id="KW-0863">Zinc-finger</keyword>
<dbReference type="Gene3D" id="3.30.50.10">
    <property type="entry name" value="Erythroid Transcription Factor GATA-1, subunit A"/>
    <property type="match status" value="1"/>
</dbReference>
<organism evidence="4 5">
    <name type="scientific">Fomitopsis schrenkii</name>
    <name type="common">Brown rot fungus</name>
    <dbReference type="NCBI Taxonomy" id="2126942"/>
    <lineage>
        <taxon>Eukaryota</taxon>
        <taxon>Fungi</taxon>
        <taxon>Dikarya</taxon>
        <taxon>Basidiomycota</taxon>
        <taxon>Agaricomycotina</taxon>
        <taxon>Agaricomycetes</taxon>
        <taxon>Polyporales</taxon>
        <taxon>Fomitopsis</taxon>
    </lineage>
</organism>
<feature type="region of interest" description="Disordered" evidence="2">
    <location>
        <begin position="242"/>
        <end position="326"/>
    </location>
</feature>
<keyword evidence="1" id="KW-0479">Metal-binding</keyword>
<dbReference type="GO" id="GO:0008270">
    <property type="term" value="F:zinc ion binding"/>
    <property type="evidence" value="ECO:0007669"/>
    <property type="project" value="UniProtKB-KW"/>
</dbReference>
<dbReference type="AlphaFoldDB" id="S8EDC9"/>
<dbReference type="EMBL" id="KE504143">
    <property type="protein sequence ID" value="EPT01199.1"/>
    <property type="molecule type" value="Genomic_DNA"/>
</dbReference>
<keyword evidence="5" id="KW-1185">Reference proteome</keyword>
<dbReference type="PROSITE" id="PS50114">
    <property type="entry name" value="GATA_ZN_FINGER_2"/>
    <property type="match status" value="1"/>
</dbReference>
<sequence>MPHRVEADRHSAHHSDDGYQRMHSQPTPPPIATLHHSPAMSTSSLASSSISPSPPLPSSGNGTPYYQQAPAGAAPTAGGYTYAPPGAPSARYPPTDASAYAHGGTGLMRNVRPSYGAHAQPAYPGQPNYIIYTNDAATKLSDRVRRKCYNCHTTDTSTWRRSSLTPGKVLCNKCGLFERTHSRPRPDQFPHKRGPLVTTTFKSSARSPPPGTSRLPSMAAAHHHAFPPHHANHASIAPLMQRDGHHQPQQQQYYAQDQQAHQQAQGEEQQGQGNASQMPEIRSLLNTPAGGSPASVADGVEEQHGMEGAEVGGSPRERREVYHAQA</sequence>
<dbReference type="CDD" id="cd00202">
    <property type="entry name" value="ZnF_GATA"/>
    <property type="match status" value="1"/>
</dbReference>
<dbReference type="HOGENOM" id="CLU_046447_0_0_1"/>
<reference evidence="4 5" key="1">
    <citation type="journal article" date="2012" name="Science">
        <title>The Paleozoic origin of enzymatic lignin decomposition reconstructed from 31 fungal genomes.</title>
        <authorList>
            <person name="Floudas D."/>
            <person name="Binder M."/>
            <person name="Riley R."/>
            <person name="Barry K."/>
            <person name="Blanchette R.A."/>
            <person name="Henrissat B."/>
            <person name="Martinez A.T."/>
            <person name="Otillar R."/>
            <person name="Spatafora J.W."/>
            <person name="Yadav J.S."/>
            <person name="Aerts A."/>
            <person name="Benoit I."/>
            <person name="Boyd A."/>
            <person name="Carlson A."/>
            <person name="Copeland A."/>
            <person name="Coutinho P.M."/>
            <person name="de Vries R.P."/>
            <person name="Ferreira P."/>
            <person name="Findley K."/>
            <person name="Foster B."/>
            <person name="Gaskell J."/>
            <person name="Glotzer D."/>
            <person name="Gorecki P."/>
            <person name="Heitman J."/>
            <person name="Hesse C."/>
            <person name="Hori C."/>
            <person name="Igarashi K."/>
            <person name="Jurgens J.A."/>
            <person name="Kallen N."/>
            <person name="Kersten P."/>
            <person name="Kohler A."/>
            <person name="Kuees U."/>
            <person name="Kumar T.K.A."/>
            <person name="Kuo A."/>
            <person name="LaButti K."/>
            <person name="Larrondo L.F."/>
            <person name="Lindquist E."/>
            <person name="Ling A."/>
            <person name="Lombard V."/>
            <person name="Lucas S."/>
            <person name="Lundell T."/>
            <person name="Martin R."/>
            <person name="McLaughlin D.J."/>
            <person name="Morgenstern I."/>
            <person name="Morin E."/>
            <person name="Murat C."/>
            <person name="Nagy L.G."/>
            <person name="Nolan M."/>
            <person name="Ohm R.A."/>
            <person name="Patyshakuliyeva A."/>
            <person name="Rokas A."/>
            <person name="Ruiz-Duenas F.J."/>
            <person name="Sabat G."/>
            <person name="Salamov A."/>
            <person name="Samejima M."/>
            <person name="Schmutz J."/>
            <person name="Slot J.C."/>
            <person name="St John F."/>
            <person name="Stenlid J."/>
            <person name="Sun H."/>
            <person name="Sun S."/>
            <person name="Syed K."/>
            <person name="Tsang A."/>
            <person name="Wiebenga A."/>
            <person name="Young D."/>
            <person name="Pisabarro A."/>
            <person name="Eastwood D.C."/>
            <person name="Martin F."/>
            <person name="Cullen D."/>
            <person name="Grigoriev I.V."/>
            <person name="Hibbett D.S."/>
        </authorList>
    </citation>
    <scope>NUCLEOTIDE SEQUENCE</scope>
    <source>
        <strain evidence="5">FP-58527</strain>
    </source>
</reference>
<keyword evidence="1" id="KW-0862">Zinc</keyword>
<dbReference type="Pfam" id="PF00320">
    <property type="entry name" value="GATA"/>
    <property type="match status" value="1"/>
</dbReference>
<feature type="domain" description="GATA-type" evidence="3">
    <location>
        <begin position="142"/>
        <end position="200"/>
    </location>
</feature>
<evidence type="ECO:0000313" key="4">
    <source>
        <dbReference type="EMBL" id="EPT01199.1"/>
    </source>
</evidence>
<dbReference type="InterPro" id="IPR013088">
    <property type="entry name" value="Znf_NHR/GATA"/>
</dbReference>
<dbReference type="eggNOG" id="ENOG502QTFH">
    <property type="taxonomic scope" value="Eukaryota"/>
</dbReference>
<accession>S8EDC9</accession>
<dbReference type="GO" id="GO:0006355">
    <property type="term" value="P:regulation of DNA-templated transcription"/>
    <property type="evidence" value="ECO:0007669"/>
    <property type="project" value="InterPro"/>
</dbReference>
<dbReference type="OrthoDB" id="515401at2759"/>
<feature type="compositionally biased region" description="Polar residues" evidence="2">
    <location>
        <begin position="197"/>
        <end position="206"/>
    </location>
</feature>
<feature type="compositionally biased region" description="Low complexity" evidence="2">
    <location>
        <begin position="37"/>
        <end position="51"/>
    </location>
</feature>
<evidence type="ECO:0000256" key="2">
    <source>
        <dbReference type="SAM" id="MobiDB-lite"/>
    </source>
</evidence>
<dbReference type="InterPro" id="IPR000679">
    <property type="entry name" value="Znf_GATA"/>
</dbReference>
<name>S8EDC9_FOMSC</name>
<evidence type="ECO:0000256" key="1">
    <source>
        <dbReference type="PROSITE-ProRule" id="PRU00094"/>
    </source>
</evidence>
<feature type="region of interest" description="Disordered" evidence="2">
    <location>
        <begin position="182"/>
        <end position="217"/>
    </location>
</feature>
<feature type="compositionally biased region" description="Basic and acidic residues" evidence="2">
    <location>
        <begin position="315"/>
        <end position="326"/>
    </location>
</feature>
<proteinExistence type="predicted"/>
<feature type="region of interest" description="Disordered" evidence="2">
    <location>
        <begin position="1"/>
        <end position="72"/>
    </location>
</feature>